<dbReference type="Gene3D" id="3.30.1330.60">
    <property type="entry name" value="OmpA-like domain"/>
    <property type="match status" value="2"/>
</dbReference>
<dbReference type="Proteomes" id="UP001163328">
    <property type="component" value="Chromosome"/>
</dbReference>
<evidence type="ECO:0000313" key="4">
    <source>
        <dbReference type="EMBL" id="UYW02284.1"/>
    </source>
</evidence>
<keyword evidence="5" id="KW-1185">Reference proteome</keyword>
<dbReference type="InterPro" id="IPR050330">
    <property type="entry name" value="Bact_OuterMem_StrucFunc"/>
</dbReference>
<reference evidence="4" key="1">
    <citation type="submission" date="2021-08" db="EMBL/GenBank/DDBJ databases">
        <title>Flavobacterium sp. strain CC-SYL302.</title>
        <authorList>
            <person name="Lin S.-Y."/>
            <person name="Lee T.-H."/>
            <person name="Young C.-C."/>
        </authorList>
    </citation>
    <scope>NUCLEOTIDE SEQUENCE</scope>
    <source>
        <strain evidence="4">CC-SYL302</strain>
    </source>
</reference>
<feature type="domain" description="OmpA-like" evidence="3">
    <location>
        <begin position="432"/>
        <end position="548"/>
    </location>
</feature>
<feature type="domain" description="OmpA-like" evidence="3">
    <location>
        <begin position="13"/>
        <end position="134"/>
    </location>
</feature>
<proteinExistence type="predicted"/>
<dbReference type="PANTHER" id="PTHR30329">
    <property type="entry name" value="STATOR ELEMENT OF FLAGELLAR MOTOR COMPLEX"/>
    <property type="match status" value="1"/>
</dbReference>
<evidence type="ECO:0000259" key="3">
    <source>
        <dbReference type="PROSITE" id="PS51123"/>
    </source>
</evidence>
<dbReference type="Pfam" id="PF00691">
    <property type="entry name" value="OmpA"/>
    <property type="match status" value="1"/>
</dbReference>
<gene>
    <name evidence="4" type="ORF">K5I29_05120</name>
</gene>
<feature type="signal peptide" evidence="2">
    <location>
        <begin position="1"/>
        <end position="18"/>
    </location>
</feature>
<keyword evidence="1" id="KW-0472">Membrane</keyword>
<dbReference type="RefSeq" id="WP_264434802.1">
    <property type="nucleotide sequence ID" value="NZ_CP081495.1"/>
</dbReference>
<evidence type="ECO:0000256" key="1">
    <source>
        <dbReference type="PROSITE-ProRule" id="PRU00473"/>
    </source>
</evidence>
<evidence type="ECO:0000256" key="2">
    <source>
        <dbReference type="SAM" id="SignalP"/>
    </source>
</evidence>
<dbReference type="InterPro" id="IPR006665">
    <property type="entry name" value="OmpA-like"/>
</dbReference>
<protein>
    <submittedName>
        <fullName evidence="4">OmpA family protein</fullName>
    </submittedName>
</protein>
<dbReference type="SUPFAM" id="SSF103088">
    <property type="entry name" value="OmpA-like"/>
    <property type="match status" value="2"/>
</dbReference>
<dbReference type="PROSITE" id="PS51123">
    <property type="entry name" value="OMPA_2"/>
    <property type="match status" value="2"/>
</dbReference>
<feature type="chain" id="PRO_5047273164" evidence="2">
    <location>
        <begin position="19"/>
        <end position="548"/>
    </location>
</feature>
<dbReference type="PANTHER" id="PTHR30329:SF21">
    <property type="entry name" value="LIPOPROTEIN YIAD-RELATED"/>
    <property type="match status" value="1"/>
</dbReference>
<organism evidence="4 5">
    <name type="scientific">Flavobacterium agricola</name>
    <dbReference type="NCBI Taxonomy" id="2870839"/>
    <lineage>
        <taxon>Bacteria</taxon>
        <taxon>Pseudomonadati</taxon>
        <taxon>Bacteroidota</taxon>
        <taxon>Flavobacteriia</taxon>
        <taxon>Flavobacteriales</taxon>
        <taxon>Flavobacteriaceae</taxon>
        <taxon>Flavobacterium</taxon>
    </lineage>
</organism>
<dbReference type="EMBL" id="CP081495">
    <property type="protein sequence ID" value="UYW02284.1"/>
    <property type="molecule type" value="Genomic_DNA"/>
</dbReference>
<dbReference type="CDD" id="cd07185">
    <property type="entry name" value="OmpA_C-like"/>
    <property type="match status" value="1"/>
</dbReference>
<evidence type="ECO:0000313" key="5">
    <source>
        <dbReference type="Proteomes" id="UP001163328"/>
    </source>
</evidence>
<keyword evidence="2" id="KW-0732">Signal</keyword>
<accession>A0ABY6M143</accession>
<name>A0ABY6M143_9FLAO</name>
<dbReference type="InterPro" id="IPR036737">
    <property type="entry name" value="OmpA-like_sf"/>
</dbReference>
<sequence length="548" mass="62716">MKFRFLLLCIFVQTWLFAQNNYSVYYESGSTAISSSEETRLLNALTKIAPNNISSFVFHLYHDDTGNKAVNQRISNLRAASLQKFLQKNGFTQDVVNQYEGAIPILNIEQLTSIEILQIRNKNRKIEIVVLLNQEPQQVTNPIVLEQQSVFFTAENIQPNATDLQNLLFSLKAIADEKVESITLHVYNDDTGAKNRNKNKLTSRKRAEVLQQQINQNYPDLKVLITYEGDIKADIREEYSAKHIEFLRNKNKRIDVTVNTPKAMAIAQQQQSITPKKELQITPVKMQHRFSEANNSYSIHFNTDQKTKPEAEDEALLKSAIQEIDIDQFKFIVLNVYNEDSGNKNSDEAISKQRAEAIKKIVATNPKLQVVVNYKEPVKSEIKDVYSDTHIAYLKTKNRRIDVIASADGVVNNLTSQPKINFVHHFSPNNRVGDRVHLKNGVFLNDRSIISKEIARELDIIAMQLTKYNNLHIEIQGHVCCTNGGHEAIDKGTGKLELSANRAKATYQYLVRKNIDPKRMRFKGYGNSKPLGYEEELNKRIEFYVIKT</sequence>